<dbReference type="Proteomes" id="UP000004931">
    <property type="component" value="Unassembled WGS sequence"/>
</dbReference>
<comment type="caution">
    <text evidence="1">The sequence shown here is derived from an EMBL/GenBank/DDBJ whole genome shotgun (WGS) entry which is preliminary data.</text>
</comment>
<name>A0Y7S6_9GAMM</name>
<proteinExistence type="predicted"/>
<dbReference type="AlphaFoldDB" id="A0Y7S6"/>
<gene>
    <name evidence="1" type="ORF">GP2143_13031</name>
</gene>
<reference evidence="1 2" key="1">
    <citation type="journal article" date="2010" name="J. Bacteriol.">
        <title>Genome sequence of the oligotrophic marine Gammaproteobacterium HTCC2143, isolated from the Oregon Coast.</title>
        <authorList>
            <person name="Oh H.M."/>
            <person name="Kang I."/>
            <person name="Ferriera S."/>
            <person name="Giovannoni S.J."/>
            <person name="Cho J.C."/>
        </authorList>
    </citation>
    <scope>NUCLEOTIDE SEQUENCE [LARGE SCALE GENOMIC DNA]</scope>
    <source>
        <strain evidence="1 2">HTCC2143</strain>
    </source>
</reference>
<sequence length="47" mass="5535">MSEPPYIISIIISGKKQLFFDRLHQHNVMLGPCKHIFFSRNVALDEY</sequence>
<organism evidence="1 2">
    <name type="scientific">marine gamma proteobacterium HTCC2143</name>
    <dbReference type="NCBI Taxonomy" id="247633"/>
    <lineage>
        <taxon>Bacteria</taxon>
        <taxon>Pseudomonadati</taxon>
        <taxon>Pseudomonadota</taxon>
        <taxon>Gammaproteobacteria</taxon>
        <taxon>Cellvibrionales</taxon>
        <taxon>Spongiibacteraceae</taxon>
        <taxon>BD1-7 clade</taxon>
    </lineage>
</organism>
<dbReference type="EMBL" id="AAVT01000001">
    <property type="protein sequence ID" value="EAW32180.1"/>
    <property type="molecule type" value="Genomic_DNA"/>
</dbReference>
<evidence type="ECO:0000313" key="2">
    <source>
        <dbReference type="Proteomes" id="UP000004931"/>
    </source>
</evidence>
<keyword evidence="2" id="KW-1185">Reference proteome</keyword>
<evidence type="ECO:0000313" key="1">
    <source>
        <dbReference type="EMBL" id="EAW32180.1"/>
    </source>
</evidence>
<protein>
    <submittedName>
        <fullName evidence="1">Uncharacterized protein</fullName>
    </submittedName>
</protein>
<accession>A0Y7S6</accession>